<dbReference type="MEROPS" id="C15.001"/>
<dbReference type="AlphaFoldDB" id="U2E9Q1"/>
<evidence type="ECO:0000256" key="4">
    <source>
        <dbReference type="ARBA" id="ARBA00006641"/>
    </source>
</evidence>
<dbReference type="GO" id="GO:0006508">
    <property type="term" value="P:proteolysis"/>
    <property type="evidence" value="ECO:0007669"/>
    <property type="project" value="UniProtKB-KW"/>
</dbReference>
<dbReference type="FunCoup" id="U2E9Q1">
    <property type="interactions" value="47"/>
</dbReference>
<comment type="catalytic activity">
    <reaction evidence="1 9">
        <text>Release of an N-terminal pyroglutamyl group from a polypeptide, the second amino acid generally not being Pro.</text>
        <dbReference type="EC" id="3.4.19.3"/>
    </reaction>
</comment>
<dbReference type="Proteomes" id="UP000005707">
    <property type="component" value="Unassembled WGS sequence"/>
</dbReference>
<dbReference type="PROSITE" id="PS01334">
    <property type="entry name" value="PYRASE_CYS"/>
    <property type="match status" value="1"/>
</dbReference>
<evidence type="ECO:0000313" key="11">
    <source>
        <dbReference type="EMBL" id="ERJ11863.1"/>
    </source>
</evidence>
<evidence type="ECO:0000256" key="8">
    <source>
        <dbReference type="ARBA" id="ARBA00022807"/>
    </source>
</evidence>
<dbReference type="EC" id="3.4.19.3" evidence="9"/>
<keyword evidence="12" id="KW-1185">Reference proteome</keyword>
<evidence type="ECO:0000256" key="5">
    <source>
        <dbReference type="ARBA" id="ARBA00022490"/>
    </source>
</evidence>
<dbReference type="PRINTS" id="PR00706">
    <property type="entry name" value="PYROGLUPTASE"/>
</dbReference>
<name>U2E9Q1_9MOLU</name>
<dbReference type="GO" id="GO:0016920">
    <property type="term" value="F:pyroglutamyl-peptidase activity"/>
    <property type="evidence" value="ECO:0007669"/>
    <property type="project" value="UniProtKB-EC"/>
</dbReference>
<feature type="active site" evidence="9">
    <location>
        <position position="80"/>
    </location>
</feature>
<dbReference type="GO" id="GO:0005829">
    <property type="term" value="C:cytosol"/>
    <property type="evidence" value="ECO:0007669"/>
    <property type="project" value="InterPro"/>
</dbReference>
<evidence type="ECO:0000256" key="6">
    <source>
        <dbReference type="ARBA" id="ARBA00022670"/>
    </source>
</evidence>
<comment type="subcellular location">
    <subcellularLocation>
        <location evidence="3">Cytoplasm</location>
    </subcellularLocation>
</comment>
<organism evidence="11 12">
    <name type="scientific">Haloplasma contractile SSD-17B</name>
    <dbReference type="NCBI Taxonomy" id="1033810"/>
    <lineage>
        <taxon>Bacteria</taxon>
        <taxon>Bacillati</taxon>
        <taxon>Mycoplasmatota</taxon>
        <taxon>Mollicutes</taxon>
        <taxon>Haloplasmatales</taxon>
        <taxon>Haloplasmataceae</taxon>
        <taxon>Haloplasma</taxon>
    </lineage>
</organism>
<dbReference type="InterPro" id="IPR000816">
    <property type="entry name" value="Peptidase_C15"/>
</dbReference>
<evidence type="ECO:0000256" key="10">
    <source>
        <dbReference type="PROSITE-ProRule" id="PRU10077"/>
    </source>
</evidence>
<reference evidence="11 12" key="2">
    <citation type="journal article" date="2013" name="PLoS ONE">
        <title>INDIGO - INtegrated Data Warehouse of MIcrobial GenOmes with Examples from the Red Sea Extremophiles.</title>
        <authorList>
            <person name="Alam I."/>
            <person name="Antunes A."/>
            <person name="Kamau A.A."/>
            <person name="Ba Alawi W."/>
            <person name="Kalkatawi M."/>
            <person name="Stingl U."/>
            <person name="Bajic V.B."/>
        </authorList>
    </citation>
    <scope>NUCLEOTIDE SEQUENCE [LARGE SCALE GENOMIC DNA]</scope>
    <source>
        <strain evidence="11 12">SSD-17B</strain>
    </source>
</reference>
<proteinExistence type="inferred from homology"/>
<reference evidence="11 12" key="1">
    <citation type="journal article" date="2011" name="J. Bacteriol.">
        <title>Genome sequence of Haloplasma contractile, an unusual contractile bacterium from a deep-sea anoxic brine lake.</title>
        <authorList>
            <person name="Antunes A."/>
            <person name="Alam I."/>
            <person name="El Dorry H."/>
            <person name="Siam R."/>
            <person name="Robertson A."/>
            <person name="Bajic V.B."/>
            <person name="Stingl U."/>
        </authorList>
    </citation>
    <scope>NUCLEOTIDE SEQUENCE [LARGE SCALE GENOMIC DNA]</scope>
    <source>
        <strain evidence="11 12">SSD-17B</strain>
    </source>
</reference>
<comment type="caution">
    <text evidence="11">The sequence shown here is derived from an EMBL/GenBank/DDBJ whole genome shotgun (WGS) entry which is preliminary data.</text>
</comment>
<dbReference type="SUPFAM" id="SSF53182">
    <property type="entry name" value="Pyrrolidone carboxyl peptidase (pyroglutamate aminopeptidase)"/>
    <property type="match status" value="1"/>
</dbReference>
<dbReference type="InterPro" id="IPR036440">
    <property type="entry name" value="Peptidase_C15-like_sf"/>
</dbReference>
<keyword evidence="5" id="KW-0963">Cytoplasm</keyword>
<evidence type="ECO:0000256" key="1">
    <source>
        <dbReference type="ARBA" id="ARBA00001770"/>
    </source>
</evidence>
<evidence type="ECO:0000256" key="9">
    <source>
        <dbReference type="PROSITE-ProRule" id="PRU10076"/>
    </source>
</evidence>
<dbReference type="PIRSF" id="PIRSF015592">
    <property type="entry name" value="Prld-crbxl_pptds"/>
    <property type="match status" value="1"/>
</dbReference>
<dbReference type="InterPro" id="IPR016125">
    <property type="entry name" value="Peptidase_C15-like"/>
</dbReference>
<dbReference type="Pfam" id="PF01470">
    <property type="entry name" value="Peptidase_C15"/>
    <property type="match status" value="1"/>
</dbReference>
<dbReference type="eggNOG" id="COG2039">
    <property type="taxonomic scope" value="Bacteria"/>
</dbReference>
<comment type="similarity">
    <text evidence="4">Belongs to the peptidase C15 family.</text>
</comment>
<dbReference type="OrthoDB" id="9779738at2"/>
<keyword evidence="8" id="KW-0788">Thiol protease</keyword>
<evidence type="ECO:0000256" key="3">
    <source>
        <dbReference type="ARBA" id="ARBA00004496"/>
    </source>
</evidence>
<comment type="function">
    <text evidence="2">Removes 5-oxoproline from various penultimate amino acid residues except L-proline.</text>
</comment>
<dbReference type="PANTHER" id="PTHR23402">
    <property type="entry name" value="PROTEASE FAMILY C15 PYROGLUTAMYL-PEPTIDASE I-RELATED"/>
    <property type="match status" value="1"/>
</dbReference>
<evidence type="ECO:0000313" key="12">
    <source>
        <dbReference type="Proteomes" id="UP000005707"/>
    </source>
</evidence>
<dbReference type="InParanoid" id="U2E9Q1"/>
<dbReference type="RefSeq" id="WP_008824515.1">
    <property type="nucleotide sequence ID" value="NZ_AFNU02000007.1"/>
</dbReference>
<dbReference type="CDD" id="cd00501">
    <property type="entry name" value="Peptidase_C15"/>
    <property type="match status" value="1"/>
</dbReference>
<keyword evidence="6" id="KW-0645">Protease</keyword>
<gene>
    <name evidence="11" type="primary">pcp</name>
    <name evidence="11" type="ORF">HLPCO_002103</name>
</gene>
<sequence>MKTLLLTGFVPFLDHKLNPTEEIVNELNGKTIGNYVVEGRVLSVDFNKSGNELIEHYEAVKPDVVISLGLAGGRHCITPERIAINCNDGVKDNTGRTPQDEKVVEGGPDGYFSTLPIRRFVDRLKEEQLPAKISNTAGTYLCNNVMYTMLHYSHLMDKDVRSGFIHIPASHELATLNSRLPSWSHHDLIRAMTVMIEALDE</sequence>
<dbReference type="STRING" id="1033810.HLPCO_002103"/>
<dbReference type="PANTHER" id="PTHR23402:SF1">
    <property type="entry name" value="PYROGLUTAMYL-PEPTIDASE I"/>
    <property type="match status" value="1"/>
</dbReference>
<keyword evidence="7" id="KW-0378">Hydrolase</keyword>
<dbReference type="Gene3D" id="3.40.630.20">
    <property type="entry name" value="Peptidase C15, pyroglutamyl peptidase I-like"/>
    <property type="match status" value="1"/>
</dbReference>
<dbReference type="InterPro" id="IPR033693">
    <property type="entry name" value="PGPEP1_Glu_AS"/>
</dbReference>
<dbReference type="EMBL" id="AFNU02000007">
    <property type="protein sequence ID" value="ERJ11863.1"/>
    <property type="molecule type" value="Genomic_DNA"/>
</dbReference>
<dbReference type="NCBIfam" id="NF009676">
    <property type="entry name" value="PRK13197.1"/>
    <property type="match status" value="1"/>
</dbReference>
<dbReference type="PROSITE" id="PS01333">
    <property type="entry name" value="PYRASE_GLU"/>
    <property type="match status" value="1"/>
</dbReference>
<evidence type="ECO:0000256" key="2">
    <source>
        <dbReference type="ARBA" id="ARBA00002280"/>
    </source>
</evidence>
<feature type="active site" evidence="10">
    <location>
        <position position="142"/>
    </location>
</feature>
<evidence type="ECO:0000256" key="7">
    <source>
        <dbReference type="ARBA" id="ARBA00022801"/>
    </source>
</evidence>
<dbReference type="InterPro" id="IPR033694">
    <property type="entry name" value="PGPEP1_Cys_AS"/>
</dbReference>
<protein>
    <recommendedName>
        <fullName evidence="9">Pyroglutamyl-peptidase I</fullName>
        <ecNumber evidence="9">3.4.19.3</ecNumber>
    </recommendedName>
</protein>
<accession>U2E9Q1</accession>